<organism evidence="1 2">
    <name type="scientific">Faecalispora sporosphaeroides</name>
    <dbReference type="NCBI Taxonomy" id="1549"/>
    <lineage>
        <taxon>Bacteria</taxon>
        <taxon>Bacillati</taxon>
        <taxon>Bacillota</taxon>
        <taxon>Clostridia</taxon>
        <taxon>Eubacteriales</taxon>
        <taxon>Oscillospiraceae</taxon>
        <taxon>Faecalispora</taxon>
    </lineage>
</organism>
<protein>
    <submittedName>
        <fullName evidence="1">Uncharacterized protein</fullName>
    </submittedName>
</protein>
<sequence>MIIRQFKPAQYEQLYKALAENAYPEPQSASYTVSLNVGAEEYRLRLQPESRRRVAALQALRIDRNENGPRFDLIIGGNLLSALLELWSSQKLRTS</sequence>
<dbReference type="RefSeq" id="WP_326839850.1">
    <property type="nucleotide sequence ID" value="NZ_SVNY01000001.1"/>
</dbReference>
<gene>
    <name evidence="1" type="ORF">E7512_02110</name>
</gene>
<name>A0A928KVG9_9FIRM</name>
<dbReference type="EMBL" id="SVNY01000001">
    <property type="protein sequence ID" value="MBE6832374.1"/>
    <property type="molecule type" value="Genomic_DNA"/>
</dbReference>
<dbReference type="Proteomes" id="UP000754750">
    <property type="component" value="Unassembled WGS sequence"/>
</dbReference>
<proteinExistence type="predicted"/>
<comment type="caution">
    <text evidence="1">The sequence shown here is derived from an EMBL/GenBank/DDBJ whole genome shotgun (WGS) entry which is preliminary data.</text>
</comment>
<evidence type="ECO:0000313" key="2">
    <source>
        <dbReference type="Proteomes" id="UP000754750"/>
    </source>
</evidence>
<dbReference type="AlphaFoldDB" id="A0A928KVG9"/>
<reference evidence="1" key="1">
    <citation type="submission" date="2019-04" db="EMBL/GenBank/DDBJ databases">
        <title>Evolution of Biomass-Degrading Anaerobic Consortia Revealed by Metagenomics.</title>
        <authorList>
            <person name="Peng X."/>
        </authorList>
    </citation>
    <scope>NUCLEOTIDE SEQUENCE</scope>
    <source>
        <strain evidence="1">SIG551</strain>
    </source>
</reference>
<accession>A0A928KVG9</accession>
<evidence type="ECO:0000313" key="1">
    <source>
        <dbReference type="EMBL" id="MBE6832374.1"/>
    </source>
</evidence>